<dbReference type="InterPro" id="IPR002717">
    <property type="entry name" value="HAT_MYST-type"/>
</dbReference>
<evidence type="ECO:0000256" key="11">
    <source>
        <dbReference type="PIRSR" id="PIRSR602717-51"/>
    </source>
</evidence>
<feature type="compositionally biased region" description="Polar residues" evidence="12">
    <location>
        <begin position="898"/>
        <end position="907"/>
    </location>
</feature>
<name>A0A814KJD9_9BILA</name>
<evidence type="ECO:0000256" key="7">
    <source>
        <dbReference type="ARBA" id="ARBA00022833"/>
    </source>
</evidence>
<dbReference type="GO" id="GO:0040029">
    <property type="term" value="P:epigenetic regulation of gene expression"/>
    <property type="evidence" value="ECO:0007669"/>
    <property type="project" value="UniProtKB-ARBA"/>
</dbReference>
<gene>
    <name evidence="14" type="ORF">IZO911_LOCUS20394</name>
</gene>
<feature type="active site" description="Proton donor/acceptor" evidence="11">
    <location>
        <position position="493"/>
    </location>
</feature>
<feature type="compositionally biased region" description="Polar residues" evidence="12">
    <location>
        <begin position="72"/>
        <end position="83"/>
    </location>
</feature>
<keyword evidence="6" id="KW-0863">Zinc-finger</keyword>
<dbReference type="PANTHER" id="PTHR10615">
    <property type="entry name" value="HISTONE ACETYLTRANSFERASE"/>
    <property type="match status" value="1"/>
</dbReference>
<dbReference type="InterPro" id="IPR016181">
    <property type="entry name" value="Acyl_CoA_acyltransferase"/>
</dbReference>
<evidence type="ECO:0000256" key="12">
    <source>
        <dbReference type="SAM" id="MobiDB-lite"/>
    </source>
</evidence>
<evidence type="ECO:0000256" key="5">
    <source>
        <dbReference type="ARBA" id="ARBA00022723"/>
    </source>
</evidence>
<keyword evidence="4" id="KW-0808">Transferase</keyword>
<protein>
    <recommendedName>
        <fullName evidence="3">histone acetyltransferase</fullName>
        <ecNumber evidence="3">2.3.1.48</ecNumber>
    </recommendedName>
</protein>
<dbReference type="GO" id="GO:0003712">
    <property type="term" value="F:transcription coregulator activity"/>
    <property type="evidence" value="ECO:0007669"/>
    <property type="project" value="TreeGrafter"/>
</dbReference>
<dbReference type="Proteomes" id="UP000663860">
    <property type="component" value="Unassembled WGS sequence"/>
</dbReference>
<evidence type="ECO:0000313" key="15">
    <source>
        <dbReference type="Proteomes" id="UP000663860"/>
    </source>
</evidence>
<keyword evidence="7" id="KW-0862">Zinc</keyword>
<dbReference type="Gene3D" id="3.40.630.30">
    <property type="match status" value="1"/>
</dbReference>
<dbReference type="FunFam" id="3.40.630.30:FF:000001">
    <property type="entry name" value="Histone acetyltransferase"/>
    <property type="match status" value="1"/>
</dbReference>
<evidence type="ECO:0000313" key="14">
    <source>
        <dbReference type="EMBL" id="CAF1052157.1"/>
    </source>
</evidence>
<evidence type="ECO:0000256" key="6">
    <source>
        <dbReference type="ARBA" id="ARBA00022771"/>
    </source>
</evidence>
<feature type="compositionally biased region" description="Basic and acidic residues" evidence="12">
    <location>
        <begin position="153"/>
        <end position="171"/>
    </location>
</feature>
<dbReference type="InterPro" id="IPR040706">
    <property type="entry name" value="Zf-MYST"/>
</dbReference>
<feature type="region of interest" description="Disordered" evidence="12">
    <location>
        <begin position="676"/>
        <end position="746"/>
    </location>
</feature>
<dbReference type="GO" id="GO:0005634">
    <property type="term" value="C:nucleus"/>
    <property type="evidence" value="ECO:0007669"/>
    <property type="project" value="UniProtKB-SubCell"/>
</dbReference>
<sequence>MNNNNNIQRQQSVQKAMKYLRNKTIKPSNNKVLKRLNTMPRTKSKTVEDQLLARSILSSSKTSRIRRKPINLTDNSPSNSQMDTSTTTTTRRSTTKKSLTSEPVTPTSRVIRRSTTHPVEESTKTNSSRSITKRKHSISSIPQTPITVKKRTKQDSSVKKTPSKRKEKEVEAEAEEEEQESEDEDNKKIPTVTKRTLNLDLSKYKTPPAFLSDLLPDTIVANDVYLFLDARKNSTKLISDCSEKFQYTPETVEDDINNTRWPPYIVFGDELIKTWYSSSYPQEYARVPRLYICEFCLKYMKCEQVYDRHRVLEDDINNTRWPPYIVFGDELIKTWYSSSYPQEYARVPRLYICEFCLKYMKCEQVYDRHRKKCQTFHPPANEIYHKDDLSVFEVDGNINRIYCQNLCLLAKLFLDHKTLYYDVEPFLFYVLTKNDSNGCHFLGYFSKEKHCPQKYNLSCITVLPNCQRRGYGRFLIELSYLLSQKEHQIGTPERPLSLHGGHTYEAYWKVKVVQQLLDYYEKKQDICILYKLMNETGMAADDILDTLQNLEVLTMHSNEKPVIHVDISQMKLIMKTEQSKHAHWVSLDTEYLRFTPVLKPFLLLNDENSYENQLKKIEVIFKKIESAIPESGGNAADLDDEGNTIEIVRYVRRRKFGRKRRAIYVKCRVTNKNESITPTIHDEHSQEYISRRRDSLTNESAKEEEEVEAGRAEEEEADVNDNDDSKKEKSPPPPPSPPKSPSKQPSFKQLTMDQFLKKLPSNSSVIENSKPEKIFEISPENNRNEETNSDVKTDNNEEFRLPRRTKRLSNSTHVSKSETDLVKMANGITVENLKKPIPCNQDFLLRQISDGTISSNDSSPAPINSPLPFKKRAWTSSNVQALIDPPTPAKKNDDSILSRETSLTTPSSLSDILANPLMASSSSLNSTDEETKIARIESQLKTTVEAVKETNVADDQPPSLTSPTSMIVSQSNHYNYSTRSNVAKQQQQQQQQQQSITINNFTNSTNMTYNFGQTSYPYPYPTTPSVDMQPFYYHPSGIPMNYMPYYPTPPSPMYPSGQQMCYPPNGVNSIPYTGNSTTPYSYSTPQSSSNRRH</sequence>
<dbReference type="PANTHER" id="PTHR10615:SF217">
    <property type="entry name" value="HISTONE ACETYLTRANSFERASE"/>
    <property type="match status" value="1"/>
</dbReference>
<dbReference type="PROSITE" id="PS51726">
    <property type="entry name" value="MYST_HAT"/>
    <property type="match status" value="1"/>
</dbReference>
<dbReference type="FunFam" id="3.30.60.60:FF:000001">
    <property type="entry name" value="Histone acetyltransferase"/>
    <property type="match status" value="2"/>
</dbReference>
<dbReference type="GO" id="GO:0070776">
    <property type="term" value="C:MOZ/MORF histone acetyltransferase complex"/>
    <property type="evidence" value="ECO:0007669"/>
    <property type="project" value="TreeGrafter"/>
</dbReference>
<comment type="similarity">
    <text evidence="2">Belongs to the MYST (SAS/MOZ) family.</text>
</comment>
<keyword evidence="9" id="KW-0007">Acetylation</keyword>
<feature type="region of interest" description="Disordered" evidence="12">
    <location>
        <begin position="759"/>
        <end position="793"/>
    </location>
</feature>
<evidence type="ECO:0000256" key="2">
    <source>
        <dbReference type="ARBA" id="ARBA00010107"/>
    </source>
</evidence>
<accession>A0A814KJD9</accession>
<keyword evidence="10" id="KW-0539">Nucleus</keyword>
<feature type="compositionally biased region" description="Low complexity" evidence="12">
    <location>
        <begin position="1071"/>
        <end position="1093"/>
    </location>
</feature>
<feature type="region of interest" description="Disordered" evidence="12">
    <location>
        <begin position="1066"/>
        <end position="1093"/>
    </location>
</feature>
<dbReference type="AlphaFoldDB" id="A0A814KJD9"/>
<dbReference type="EMBL" id="CAJNOE010000211">
    <property type="protein sequence ID" value="CAF1052157.1"/>
    <property type="molecule type" value="Genomic_DNA"/>
</dbReference>
<evidence type="ECO:0000256" key="4">
    <source>
        <dbReference type="ARBA" id="ARBA00022679"/>
    </source>
</evidence>
<dbReference type="Pfam" id="PF17772">
    <property type="entry name" value="zf-MYST"/>
    <property type="match status" value="2"/>
</dbReference>
<evidence type="ECO:0000259" key="13">
    <source>
        <dbReference type="PROSITE" id="PS51726"/>
    </source>
</evidence>
<dbReference type="GO" id="GO:0003682">
    <property type="term" value="F:chromatin binding"/>
    <property type="evidence" value="ECO:0007669"/>
    <property type="project" value="TreeGrafter"/>
</dbReference>
<reference evidence="14" key="1">
    <citation type="submission" date="2021-02" db="EMBL/GenBank/DDBJ databases">
        <authorList>
            <person name="Nowell W R."/>
        </authorList>
    </citation>
    <scope>NUCLEOTIDE SEQUENCE</scope>
</reference>
<dbReference type="InterPro" id="IPR050603">
    <property type="entry name" value="MYST_HAT"/>
</dbReference>
<feature type="domain" description="MYST-type HAT" evidence="13">
    <location>
        <begin position="317"/>
        <end position="596"/>
    </location>
</feature>
<evidence type="ECO:0000256" key="10">
    <source>
        <dbReference type="ARBA" id="ARBA00023242"/>
    </source>
</evidence>
<evidence type="ECO:0000256" key="1">
    <source>
        <dbReference type="ARBA" id="ARBA00004123"/>
    </source>
</evidence>
<feature type="compositionally biased region" description="Basic and acidic residues" evidence="12">
    <location>
        <begin position="782"/>
        <end position="793"/>
    </location>
</feature>
<feature type="compositionally biased region" description="Pro residues" evidence="12">
    <location>
        <begin position="731"/>
        <end position="740"/>
    </location>
</feature>
<feature type="compositionally biased region" description="Low complexity" evidence="12">
    <location>
        <begin position="84"/>
        <end position="101"/>
    </location>
</feature>
<comment type="caution">
    <text evidence="14">The sequence shown here is derived from an EMBL/GenBank/DDBJ whole genome shotgun (WGS) entry which is preliminary data.</text>
</comment>
<dbReference type="InterPro" id="IPR036388">
    <property type="entry name" value="WH-like_DNA-bd_sf"/>
</dbReference>
<keyword evidence="5" id="KW-0479">Metal-binding</keyword>
<organism evidence="14 15">
    <name type="scientific">Adineta steineri</name>
    <dbReference type="NCBI Taxonomy" id="433720"/>
    <lineage>
        <taxon>Eukaryota</taxon>
        <taxon>Metazoa</taxon>
        <taxon>Spiralia</taxon>
        <taxon>Gnathifera</taxon>
        <taxon>Rotifera</taxon>
        <taxon>Eurotatoria</taxon>
        <taxon>Bdelloidea</taxon>
        <taxon>Adinetida</taxon>
        <taxon>Adinetidae</taxon>
        <taxon>Adineta</taxon>
    </lineage>
</organism>
<dbReference type="Pfam" id="PF01853">
    <property type="entry name" value="MOZ_SAS"/>
    <property type="match status" value="1"/>
</dbReference>
<feature type="compositionally biased region" description="Acidic residues" evidence="12">
    <location>
        <begin position="702"/>
        <end position="722"/>
    </location>
</feature>
<evidence type="ECO:0000256" key="8">
    <source>
        <dbReference type="ARBA" id="ARBA00022853"/>
    </source>
</evidence>
<feature type="compositionally biased region" description="Acidic residues" evidence="12">
    <location>
        <begin position="172"/>
        <end position="184"/>
    </location>
</feature>
<dbReference type="SUPFAM" id="SSF55729">
    <property type="entry name" value="Acyl-CoA N-acyltransferases (Nat)"/>
    <property type="match status" value="2"/>
</dbReference>
<dbReference type="Gene3D" id="1.10.10.10">
    <property type="entry name" value="Winged helix-like DNA-binding domain superfamily/Winged helix DNA-binding domain"/>
    <property type="match status" value="1"/>
</dbReference>
<dbReference type="Gene3D" id="3.30.60.60">
    <property type="entry name" value="N-acetyl transferase-like"/>
    <property type="match status" value="2"/>
</dbReference>
<keyword evidence="8" id="KW-0156">Chromatin regulator</keyword>
<dbReference type="GO" id="GO:0010484">
    <property type="term" value="F:histone H3 acetyltransferase activity"/>
    <property type="evidence" value="ECO:0007669"/>
    <property type="project" value="TreeGrafter"/>
</dbReference>
<dbReference type="GO" id="GO:0008270">
    <property type="term" value="F:zinc ion binding"/>
    <property type="evidence" value="ECO:0007669"/>
    <property type="project" value="UniProtKB-KW"/>
</dbReference>
<evidence type="ECO:0000256" key="9">
    <source>
        <dbReference type="ARBA" id="ARBA00022990"/>
    </source>
</evidence>
<comment type="subcellular location">
    <subcellularLocation>
        <location evidence="1">Nucleus</location>
    </subcellularLocation>
</comment>
<dbReference type="GO" id="GO:0006357">
    <property type="term" value="P:regulation of transcription by RNA polymerase II"/>
    <property type="evidence" value="ECO:0007669"/>
    <property type="project" value="TreeGrafter"/>
</dbReference>
<proteinExistence type="inferred from homology"/>
<evidence type="ECO:0000256" key="3">
    <source>
        <dbReference type="ARBA" id="ARBA00013184"/>
    </source>
</evidence>
<feature type="compositionally biased region" description="Basic and acidic residues" evidence="12">
    <location>
        <begin position="680"/>
        <end position="696"/>
    </location>
</feature>
<feature type="region of interest" description="Disordered" evidence="12">
    <location>
        <begin position="59"/>
        <end position="189"/>
    </location>
</feature>
<feature type="region of interest" description="Disordered" evidence="12">
    <location>
        <begin position="879"/>
        <end position="907"/>
    </location>
</feature>
<dbReference type="EC" id="2.3.1.48" evidence="3"/>